<proteinExistence type="predicted"/>
<protein>
    <submittedName>
        <fullName evidence="3">Potassium channel protein</fullName>
    </submittedName>
</protein>
<dbReference type="RefSeq" id="WP_159965197.1">
    <property type="nucleotide sequence ID" value="NZ_APKE01000019.1"/>
</dbReference>
<accession>A0A921NUY2</accession>
<feature type="transmembrane region" description="Helical" evidence="1">
    <location>
        <begin position="82"/>
        <end position="104"/>
    </location>
</feature>
<feature type="transmembrane region" description="Helical" evidence="1">
    <location>
        <begin position="60"/>
        <end position="76"/>
    </location>
</feature>
<dbReference type="InterPro" id="IPR036291">
    <property type="entry name" value="NAD(P)-bd_dom_sf"/>
</dbReference>
<dbReference type="SUPFAM" id="SSF51735">
    <property type="entry name" value="NAD(P)-binding Rossmann-fold domains"/>
    <property type="match status" value="1"/>
</dbReference>
<dbReference type="GO" id="GO:0034220">
    <property type="term" value="P:monoatomic ion transmembrane transport"/>
    <property type="evidence" value="ECO:0007669"/>
    <property type="project" value="UniProtKB-KW"/>
</dbReference>
<keyword evidence="3" id="KW-0406">Ion transport</keyword>
<reference evidence="3" key="1">
    <citation type="submission" date="2013-03" db="EMBL/GenBank/DDBJ databases">
        <title>Genome Sequence of the Profundibacterium mesophilum strain KAUST100406-0324T from Red Sea, a novel genus in the family Rhodobacteraceae.</title>
        <authorList>
            <person name="Essack M."/>
            <person name="Alam I."/>
            <person name="Lafi F."/>
            <person name="Alawi W."/>
            <person name="Kamanu F."/>
            <person name="Al-Suwailem A."/>
            <person name="Lee O.O."/>
            <person name="Xu Y."/>
            <person name="Bajic V."/>
            <person name="Qian P.-Y."/>
            <person name="Archer J."/>
        </authorList>
    </citation>
    <scope>NUCLEOTIDE SEQUENCE</scope>
    <source>
        <strain evidence="3">KAUST100406-0324</strain>
    </source>
</reference>
<evidence type="ECO:0000313" key="4">
    <source>
        <dbReference type="Proteomes" id="UP000698242"/>
    </source>
</evidence>
<keyword evidence="1" id="KW-1133">Transmembrane helix</keyword>
<keyword evidence="1" id="KW-0472">Membrane</keyword>
<dbReference type="InterPro" id="IPR013099">
    <property type="entry name" value="K_chnl_dom"/>
</dbReference>
<dbReference type="Gene3D" id="3.40.50.720">
    <property type="entry name" value="NAD(P)-binding Rossmann-like Domain"/>
    <property type="match status" value="1"/>
</dbReference>
<dbReference type="Pfam" id="PF07885">
    <property type="entry name" value="Ion_trans_2"/>
    <property type="match status" value="1"/>
</dbReference>
<keyword evidence="3" id="KW-0407">Ion channel</keyword>
<sequence length="349" mass="37818">MNFYNKMPGGFARLARKMLQDLARLSWRAALVLTTLHVSISYVGLFLLGETELTQNWARYLYFYVVTGSTVGYGDLSPGTRWGAIFTALFVVPGAIAIFASFLLGRVFIAIQEGVQTIMNGLGDFTDRYGHVVIVGYIPGDTERLLRETRMHHAGKDVIVIAAGANAPRGRSAFTSVHANSLSSLRDLERAGIKGAAHVVIMPGNDDECLAAGLAVGALEPKGHVVAYFEDREKAQLLDHHVAQIECVSSTSVELVSRAMVDPGASAVLADLSSASRNATLHSMQIRPGGSAATDLQGWIRRLRKRGATLIALRRPGETETVSFDLSDPIADLTGYTLYYIAAKRLPRN</sequence>
<evidence type="ECO:0000259" key="2">
    <source>
        <dbReference type="Pfam" id="PF07885"/>
    </source>
</evidence>
<dbReference type="PANTHER" id="PTHR43833:SF9">
    <property type="entry name" value="POTASSIUM CHANNEL PROTEIN YUGO-RELATED"/>
    <property type="match status" value="1"/>
</dbReference>
<feature type="domain" description="Potassium channel" evidence="2">
    <location>
        <begin position="40"/>
        <end position="102"/>
    </location>
</feature>
<dbReference type="Gene3D" id="1.10.287.70">
    <property type="match status" value="1"/>
</dbReference>
<evidence type="ECO:0000256" key="1">
    <source>
        <dbReference type="SAM" id="Phobius"/>
    </source>
</evidence>
<dbReference type="SUPFAM" id="SSF81324">
    <property type="entry name" value="Voltage-gated potassium channels"/>
    <property type="match status" value="1"/>
</dbReference>
<dbReference type="Proteomes" id="UP000698242">
    <property type="component" value="Unassembled WGS sequence"/>
</dbReference>
<dbReference type="AlphaFoldDB" id="A0A921NUY2"/>
<dbReference type="EMBL" id="APKE01000019">
    <property type="protein sequence ID" value="KAF0676068.1"/>
    <property type="molecule type" value="Genomic_DNA"/>
</dbReference>
<feature type="transmembrane region" description="Helical" evidence="1">
    <location>
        <begin position="27"/>
        <end position="48"/>
    </location>
</feature>
<name>A0A921NUY2_9RHOB</name>
<evidence type="ECO:0000313" key="3">
    <source>
        <dbReference type="EMBL" id="KAF0676068.1"/>
    </source>
</evidence>
<dbReference type="PANTHER" id="PTHR43833">
    <property type="entry name" value="POTASSIUM CHANNEL PROTEIN 2-RELATED-RELATED"/>
    <property type="match status" value="1"/>
</dbReference>
<dbReference type="OrthoDB" id="9799090at2"/>
<keyword evidence="3" id="KW-0813">Transport</keyword>
<organism evidence="3 4">
    <name type="scientific">Profundibacterium mesophilum KAUST100406-0324</name>
    <dbReference type="NCBI Taxonomy" id="1037889"/>
    <lineage>
        <taxon>Bacteria</taxon>
        <taxon>Pseudomonadati</taxon>
        <taxon>Pseudomonadota</taxon>
        <taxon>Alphaproteobacteria</taxon>
        <taxon>Rhodobacterales</taxon>
        <taxon>Roseobacteraceae</taxon>
        <taxon>Profundibacterium</taxon>
    </lineage>
</organism>
<gene>
    <name evidence="3" type="ORF">PMES_01632</name>
</gene>
<keyword evidence="4" id="KW-1185">Reference proteome</keyword>
<comment type="caution">
    <text evidence="3">The sequence shown here is derived from an EMBL/GenBank/DDBJ whole genome shotgun (WGS) entry which is preliminary data.</text>
</comment>
<dbReference type="InterPro" id="IPR050721">
    <property type="entry name" value="Trk_Ktr_HKT_K-transport"/>
</dbReference>
<keyword evidence="1" id="KW-0812">Transmembrane</keyword>